<dbReference type="EMBL" id="QGNZ01000001">
    <property type="protein sequence ID" value="PWS29276.1"/>
    <property type="molecule type" value="Genomic_DNA"/>
</dbReference>
<evidence type="ECO:0000313" key="2">
    <source>
        <dbReference type="Proteomes" id="UP000245379"/>
    </source>
</evidence>
<protein>
    <submittedName>
        <fullName evidence="1">Uncharacterized protein</fullName>
    </submittedName>
</protein>
<organism evidence="1 2">
    <name type="scientific">Pedobacter yonginense</name>
    <dbReference type="NCBI Taxonomy" id="651869"/>
    <lineage>
        <taxon>Bacteria</taxon>
        <taxon>Pseudomonadati</taxon>
        <taxon>Bacteroidota</taxon>
        <taxon>Sphingobacteriia</taxon>
        <taxon>Sphingobacteriales</taxon>
        <taxon>Sphingobacteriaceae</taxon>
        <taxon>Pedobacter</taxon>
    </lineage>
</organism>
<sequence length="199" mass="22057">MNVKALLPEQKVGKQSDIEESRTFPTNEEAQQCFDLAKARLLDVSNWHVISKIEASAFCLVDATNSKVQRGPQIGDFIRIDVPGPGTKAGKGFDWVKIEHMENHQENADHIFTMRARPDTAPATNAHETTHFFKSEATSNFIVRKHGLTVSAEVHGRNELPNTEADHLIDKARNLAVATGSFLGFSVVQWNLLVKGILS</sequence>
<gene>
    <name evidence="1" type="ORF">DHW03_05515</name>
</gene>
<proteinExistence type="predicted"/>
<accession>A0A317EVM9</accession>
<dbReference type="Proteomes" id="UP000245379">
    <property type="component" value="Unassembled WGS sequence"/>
</dbReference>
<dbReference type="OrthoDB" id="947646at2"/>
<keyword evidence="2" id="KW-1185">Reference proteome</keyword>
<evidence type="ECO:0000313" key="1">
    <source>
        <dbReference type="EMBL" id="PWS29276.1"/>
    </source>
</evidence>
<comment type="caution">
    <text evidence="1">The sequence shown here is derived from an EMBL/GenBank/DDBJ whole genome shotgun (WGS) entry which is preliminary data.</text>
</comment>
<dbReference type="AlphaFoldDB" id="A0A317EVM9"/>
<reference evidence="1 2" key="1">
    <citation type="submission" date="2018-05" db="EMBL/GenBank/DDBJ databases">
        <title>Pedobacter paludis sp. nov., isolated from wetland soil.</title>
        <authorList>
            <person name="Zhang Y."/>
            <person name="Wang G."/>
        </authorList>
    </citation>
    <scope>NUCLEOTIDE SEQUENCE [LARGE SCALE GENOMIC DNA]</scope>
    <source>
        <strain evidence="1 2">KCTC22721</strain>
    </source>
</reference>
<dbReference type="RefSeq" id="WP_109924705.1">
    <property type="nucleotide sequence ID" value="NZ_QGNZ01000001.1"/>
</dbReference>
<name>A0A317EVM9_9SPHI</name>